<dbReference type="InterPro" id="IPR006391">
    <property type="entry name" value="P-type_ATPase_bsu_IA"/>
</dbReference>
<dbReference type="InterPro" id="IPR001757">
    <property type="entry name" value="P_typ_ATPase"/>
</dbReference>
<feature type="transmembrane region" description="Helical" evidence="16">
    <location>
        <begin position="41"/>
        <end position="59"/>
    </location>
</feature>
<dbReference type="Pfam" id="PF00702">
    <property type="entry name" value="Hydrolase"/>
    <property type="match status" value="1"/>
</dbReference>
<feature type="transmembrane region" description="Helical" evidence="16">
    <location>
        <begin position="260"/>
        <end position="284"/>
    </location>
</feature>
<name>A0A4D8RBK8_AZOBR</name>
<feature type="transmembrane region" description="Helical" evidence="16">
    <location>
        <begin position="648"/>
        <end position="668"/>
    </location>
</feature>
<evidence type="ECO:0000256" key="13">
    <source>
        <dbReference type="ARBA" id="ARBA00022989"/>
    </source>
</evidence>
<keyword evidence="9 16" id="KW-0067">ATP-binding</keyword>
<dbReference type="InterPro" id="IPR023299">
    <property type="entry name" value="ATPase_P-typ_cyto_dom_N"/>
</dbReference>
<evidence type="ECO:0000256" key="4">
    <source>
        <dbReference type="ARBA" id="ARBA00022538"/>
    </source>
</evidence>
<dbReference type="GO" id="GO:0005524">
    <property type="term" value="F:ATP binding"/>
    <property type="evidence" value="ECO:0007669"/>
    <property type="project" value="UniProtKB-UniRule"/>
</dbReference>
<dbReference type="EMBL" id="CP032347">
    <property type="protein sequence ID" value="QCO18033.1"/>
    <property type="molecule type" value="Genomic_DNA"/>
</dbReference>
<dbReference type="EC" id="7.2.2.6" evidence="16"/>
<keyword evidence="7 16" id="KW-0479">Metal-binding</keyword>
<feature type="binding site" evidence="16">
    <location>
        <position position="352"/>
    </location>
    <ligand>
        <name>ATP</name>
        <dbReference type="ChEBI" id="CHEBI:30616"/>
    </ligand>
</feature>
<feature type="transmembrane region" description="Helical" evidence="16">
    <location>
        <begin position="619"/>
        <end position="642"/>
    </location>
</feature>
<dbReference type="SUPFAM" id="SSF81660">
    <property type="entry name" value="Metal cation-transporting ATPase, ATP-binding domain N"/>
    <property type="match status" value="1"/>
</dbReference>
<dbReference type="InterPro" id="IPR008250">
    <property type="entry name" value="ATPase_P-typ_transduc_dom_A_sf"/>
</dbReference>
<protein>
    <recommendedName>
        <fullName evidence="16">Potassium-transporting ATPase ATP-binding subunit</fullName>
        <ecNumber evidence="16">7.2.2.6</ecNumber>
    </recommendedName>
    <alternativeName>
        <fullName evidence="16">ATP phosphohydrolase [potassium-transporting] B chain</fullName>
    </alternativeName>
    <alternativeName>
        <fullName evidence="16">Potassium-binding and translocating subunit B</fullName>
    </alternativeName>
    <alternativeName>
        <fullName evidence="16">Potassium-translocating ATPase B chain</fullName>
    </alternativeName>
</protein>
<dbReference type="GO" id="GO:0000287">
    <property type="term" value="F:magnesium ion binding"/>
    <property type="evidence" value="ECO:0007669"/>
    <property type="project" value="UniProtKB-UniRule"/>
</dbReference>
<feature type="binding site" evidence="16">
    <location>
        <position position="356"/>
    </location>
    <ligand>
        <name>ATP</name>
        <dbReference type="ChEBI" id="CHEBI:30616"/>
    </ligand>
</feature>
<dbReference type="InterPro" id="IPR023214">
    <property type="entry name" value="HAD_sf"/>
</dbReference>
<evidence type="ECO:0000256" key="6">
    <source>
        <dbReference type="ARBA" id="ARBA00022692"/>
    </source>
</evidence>
<dbReference type="PROSITE" id="PS01229">
    <property type="entry name" value="COF_2"/>
    <property type="match status" value="1"/>
</dbReference>
<keyword evidence="18" id="KW-0378">Hydrolase</keyword>
<feature type="binding site" evidence="16">
    <location>
        <position position="403"/>
    </location>
    <ligand>
        <name>ATP</name>
        <dbReference type="ChEBI" id="CHEBI:30616"/>
    </ligand>
</feature>
<dbReference type="InterPro" id="IPR018303">
    <property type="entry name" value="ATPase_P-typ_P_site"/>
</dbReference>
<keyword evidence="2 16" id="KW-0813">Transport</keyword>
<dbReference type="FunFam" id="2.70.150.10:FF:000033">
    <property type="entry name" value="Potassium-transporting ATPase ATP-binding subunit"/>
    <property type="match status" value="1"/>
</dbReference>
<keyword evidence="4 16" id="KW-0633">Potassium transport</keyword>
<dbReference type="InterPro" id="IPR044492">
    <property type="entry name" value="P_typ_ATPase_HD_dom"/>
</dbReference>
<evidence type="ECO:0000256" key="7">
    <source>
        <dbReference type="ARBA" id="ARBA00022723"/>
    </source>
</evidence>
<evidence type="ECO:0000313" key="18">
    <source>
        <dbReference type="EMBL" id="QCO18033.1"/>
    </source>
</evidence>
<evidence type="ECO:0000256" key="3">
    <source>
        <dbReference type="ARBA" id="ARBA00022475"/>
    </source>
</evidence>
<evidence type="ECO:0000256" key="11">
    <source>
        <dbReference type="ARBA" id="ARBA00022958"/>
    </source>
</evidence>
<keyword evidence="11 16" id="KW-0630">Potassium</keyword>
<evidence type="ECO:0000256" key="15">
    <source>
        <dbReference type="ARBA" id="ARBA00023136"/>
    </source>
</evidence>
<comment type="function">
    <text evidence="16">Part of the high-affinity ATP-driven potassium transport (or Kdp) system, which catalyzes the hydrolysis of ATP coupled with the electrogenic transport of potassium into the cytoplasm. This subunit is responsible for energy coupling to the transport system and for the release of the potassium ions to the cytoplasm.</text>
</comment>
<evidence type="ECO:0000256" key="16">
    <source>
        <dbReference type="HAMAP-Rule" id="MF_00285"/>
    </source>
</evidence>
<dbReference type="InterPro" id="IPR059000">
    <property type="entry name" value="ATPase_P-type_domA"/>
</dbReference>
<keyword evidence="18" id="KW-0614">Plasmid</keyword>
<evidence type="ECO:0000256" key="2">
    <source>
        <dbReference type="ARBA" id="ARBA00022448"/>
    </source>
</evidence>
<organism evidence="18 19">
    <name type="scientific">Azospirillum brasilense</name>
    <dbReference type="NCBI Taxonomy" id="192"/>
    <lineage>
        <taxon>Bacteria</taxon>
        <taxon>Pseudomonadati</taxon>
        <taxon>Pseudomonadota</taxon>
        <taxon>Alphaproteobacteria</taxon>
        <taxon>Rhodospirillales</taxon>
        <taxon>Azospirillaceae</taxon>
        <taxon>Azospirillum</taxon>
    </lineage>
</organism>
<dbReference type="FunFam" id="3.40.1110.10:FF:000007">
    <property type="entry name" value="Potassium-transporting ATPase ATP-binding subunit"/>
    <property type="match status" value="1"/>
</dbReference>
<dbReference type="SFLD" id="SFLDS00003">
    <property type="entry name" value="Haloacid_Dehalogenase"/>
    <property type="match status" value="1"/>
</dbReference>
<evidence type="ECO:0000259" key="17">
    <source>
        <dbReference type="Pfam" id="PF00122"/>
    </source>
</evidence>
<dbReference type="Pfam" id="PF00122">
    <property type="entry name" value="E1-E2_ATPase"/>
    <property type="match status" value="1"/>
</dbReference>
<keyword evidence="14 16" id="KW-0406">Ion transport</keyword>
<dbReference type="PANTHER" id="PTHR43743">
    <property type="entry name" value="POTASSIUM-TRANSPORTING ATPASE ATP-BINDING SUBUNIT"/>
    <property type="match status" value="1"/>
</dbReference>
<dbReference type="InterPro" id="IPR036412">
    <property type="entry name" value="HAD-like_sf"/>
</dbReference>
<dbReference type="PROSITE" id="PS00154">
    <property type="entry name" value="ATPASE_E1_E2"/>
    <property type="match status" value="1"/>
</dbReference>
<keyword evidence="10 16" id="KW-0460">Magnesium</keyword>
<comment type="subcellular location">
    <subcellularLocation>
        <location evidence="16">Cell membrane</location>
        <topology evidence="16">Multi-pass membrane protein</topology>
    </subcellularLocation>
    <subcellularLocation>
        <location evidence="1">Membrane</location>
    </subcellularLocation>
</comment>
<accession>A0A4D8RBK8</accession>
<comment type="similarity">
    <text evidence="16">Belongs to the cation transport ATPase (P-type) (TC 3.A.3) family. Type IA subfamily.</text>
</comment>
<dbReference type="Proteomes" id="UP000298693">
    <property type="component" value="Plasmid p2"/>
</dbReference>
<dbReference type="CDD" id="cd02078">
    <property type="entry name" value="P-type_ATPase_K"/>
    <property type="match status" value="1"/>
</dbReference>
<keyword evidence="5 16" id="KW-0597">Phosphoprotein</keyword>
<dbReference type="GO" id="GO:0016887">
    <property type="term" value="F:ATP hydrolysis activity"/>
    <property type="evidence" value="ECO:0007669"/>
    <property type="project" value="InterPro"/>
</dbReference>
<gene>
    <name evidence="16 18" type="primary">kdpB</name>
    <name evidence="18" type="ORF">D3869_22325</name>
</gene>
<proteinExistence type="inferred from homology"/>
<feature type="transmembrane region" description="Helical" evidence="16">
    <location>
        <begin position="71"/>
        <end position="93"/>
    </location>
</feature>
<keyword evidence="8 16" id="KW-0547">Nucleotide-binding</keyword>
<geneLocation type="plasmid" evidence="18">
    <name>p2</name>
</geneLocation>
<keyword evidence="3 16" id="KW-1003">Cell membrane</keyword>
<dbReference type="GO" id="GO:0008556">
    <property type="term" value="F:P-type potassium transmembrane transporter activity"/>
    <property type="evidence" value="ECO:0007669"/>
    <property type="project" value="UniProtKB-UniRule"/>
</dbReference>
<feature type="active site" description="4-aspartylphosphate intermediate" evidence="16">
    <location>
        <position position="315"/>
    </location>
</feature>
<dbReference type="NCBIfam" id="TIGR01497">
    <property type="entry name" value="kdpB"/>
    <property type="match status" value="1"/>
</dbReference>
<feature type="transmembrane region" description="Helical" evidence="16">
    <location>
        <begin position="688"/>
        <end position="711"/>
    </location>
</feature>
<dbReference type="Gene3D" id="3.40.1110.10">
    <property type="entry name" value="Calcium-transporting ATPase, cytoplasmic domain N"/>
    <property type="match status" value="1"/>
</dbReference>
<dbReference type="PANTHER" id="PTHR43743:SF1">
    <property type="entry name" value="POTASSIUM-TRANSPORTING ATPASE ATP-BINDING SUBUNIT"/>
    <property type="match status" value="1"/>
</dbReference>
<dbReference type="SFLD" id="SFLDG00002">
    <property type="entry name" value="C1.7:_P-type_atpase_like"/>
    <property type="match status" value="1"/>
</dbReference>
<dbReference type="NCBIfam" id="TIGR01494">
    <property type="entry name" value="ATPase_P-type"/>
    <property type="match status" value="2"/>
</dbReference>
<comment type="catalytic activity">
    <reaction evidence="16">
        <text>K(+)(out) + ATP + H2O = K(+)(in) + ADP + phosphate + H(+)</text>
        <dbReference type="Rhea" id="RHEA:16777"/>
        <dbReference type="ChEBI" id="CHEBI:15377"/>
        <dbReference type="ChEBI" id="CHEBI:15378"/>
        <dbReference type="ChEBI" id="CHEBI:29103"/>
        <dbReference type="ChEBI" id="CHEBI:30616"/>
        <dbReference type="ChEBI" id="CHEBI:43474"/>
        <dbReference type="ChEBI" id="CHEBI:456216"/>
        <dbReference type="EC" id="7.2.2.6"/>
    </reaction>
</comment>
<dbReference type="InterPro" id="IPR023298">
    <property type="entry name" value="ATPase_P-typ_TM_dom_sf"/>
</dbReference>
<dbReference type="Gene3D" id="2.70.150.10">
    <property type="entry name" value="Calcium-transporting ATPase, cytoplasmic transduction domain A"/>
    <property type="match status" value="1"/>
</dbReference>
<dbReference type="RefSeq" id="WP_137142067.1">
    <property type="nucleotide sequence ID" value="NZ_CP032347.1"/>
</dbReference>
<feature type="binding site" evidence="16">
    <location>
        <begin position="385"/>
        <end position="392"/>
    </location>
    <ligand>
        <name>ATP</name>
        <dbReference type="ChEBI" id="CHEBI:30616"/>
    </ligand>
</feature>
<comment type="subunit">
    <text evidence="16">The system is composed of three essential subunits: KdpA, KdpB and KdpC.</text>
</comment>
<evidence type="ECO:0000256" key="10">
    <source>
        <dbReference type="ARBA" id="ARBA00022842"/>
    </source>
</evidence>
<dbReference type="AlphaFoldDB" id="A0A4D8RBK8"/>
<reference evidence="18 19" key="1">
    <citation type="submission" date="2018-09" db="EMBL/GenBank/DDBJ databases">
        <title>Whole genome based analysis of evolution and adaptive divergence in Indian and Brazilian strains of Azospirillum brasilense.</title>
        <authorList>
            <person name="Singh C."/>
            <person name="Tripathi A.K."/>
        </authorList>
    </citation>
    <scope>NUCLEOTIDE SEQUENCE [LARGE SCALE GENOMIC DNA]</scope>
    <source>
        <strain evidence="18 19">MTCC4039</strain>
        <plasmid evidence="18 19">p2</plasmid>
    </source>
</reference>
<feature type="transmembrane region" description="Helical" evidence="16">
    <location>
        <begin position="227"/>
        <end position="254"/>
    </location>
</feature>
<keyword evidence="12 16" id="KW-1278">Translocase</keyword>
<evidence type="ECO:0000256" key="1">
    <source>
        <dbReference type="ARBA" id="ARBA00004370"/>
    </source>
</evidence>
<dbReference type="SUPFAM" id="SSF56784">
    <property type="entry name" value="HAD-like"/>
    <property type="match status" value="1"/>
</dbReference>
<dbReference type="SFLD" id="SFLDF00027">
    <property type="entry name" value="p-type_atpase"/>
    <property type="match status" value="1"/>
</dbReference>
<keyword evidence="15 16" id="KW-0472">Membrane</keyword>
<evidence type="ECO:0000256" key="8">
    <source>
        <dbReference type="ARBA" id="ARBA00022741"/>
    </source>
</evidence>
<keyword evidence="13 16" id="KW-1133">Transmembrane helix</keyword>
<evidence type="ECO:0000256" key="9">
    <source>
        <dbReference type="ARBA" id="ARBA00022840"/>
    </source>
</evidence>
<dbReference type="SUPFAM" id="SSF81653">
    <property type="entry name" value="Calcium ATPase, transduction domain A"/>
    <property type="match status" value="1"/>
</dbReference>
<dbReference type="Gene3D" id="3.40.50.1000">
    <property type="entry name" value="HAD superfamily/HAD-like"/>
    <property type="match status" value="1"/>
</dbReference>
<dbReference type="HAMAP" id="MF_00285">
    <property type="entry name" value="KdpB"/>
    <property type="match status" value="1"/>
</dbReference>
<dbReference type="PRINTS" id="PR00119">
    <property type="entry name" value="CATATPASE"/>
</dbReference>
<keyword evidence="6 16" id="KW-0812">Transmembrane</keyword>
<dbReference type="SUPFAM" id="SSF81665">
    <property type="entry name" value="Calcium ATPase, transmembrane domain M"/>
    <property type="match status" value="1"/>
</dbReference>
<evidence type="ECO:0000256" key="5">
    <source>
        <dbReference type="ARBA" id="ARBA00022553"/>
    </source>
</evidence>
<evidence type="ECO:0000313" key="19">
    <source>
        <dbReference type="Proteomes" id="UP000298693"/>
    </source>
</evidence>
<feature type="binding site" evidence="16">
    <location>
        <position position="554"/>
    </location>
    <ligand>
        <name>Mg(2+)</name>
        <dbReference type="ChEBI" id="CHEBI:18420"/>
    </ligand>
</feature>
<feature type="domain" description="P-type ATPase A" evidence="17">
    <location>
        <begin position="114"/>
        <end position="216"/>
    </location>
</feature>
<evidence type="ECO:0000256" key="14">
    <source>
        <dbReference type="ARBA" id="ARBA00023065"/>
    </source>
</evidence>
<feature type="binding site" evidence="16">
    <location>
        <position position="550"/>
    </location>
    <ligand>
        <name>Mg(2+)</name>
        <dbReference type="ChEBI" id="CHEBI:18420"/>
    </ligand>
</feature>
<dbReference type="GO" id="GO:0005886">
    <property type="term" value="C:plasma membrane"/>
    <property type="evidence" value="ECO:0007669"/>
    <property type="project" value="UniProtKB-SubCell"/>
</dbReference>
<sequence>MDTHSKTATRTPASTLLDPAILLPAVAGSVRKLDPRLMARNPVMFCVEVVAALTTLLFLRDLLTGAGLTGAGGIGFSLQIVLWLWFTLLFANFAEAVAEGRGKAQAASLRRTRTETTAKRLAGAGWESVPATALKPGDLVLVEAGDLIPSDGEVVEGVASVNEAAITGESAPVVRESGGDRSAVTGGTQVISDWIKVRITAAQGNTFLDRMIGLVEGAQRQKTPNEIALNILLAGMTVIFVIAVATIPSFAAYAGGSVGVLVLAALFVTLIPTTIGALLSAIGIAGMDRLVRFNVLAMSGRAVEAAGDVDTLLLDKTGTITLGNRQASEFLPISGVADRDLADAAQLASLADETPEGRSITVLAKEKYGIRARDMAGLHAQFVPFTAQTRLSGIDSDGVTIRKGAVDAVLAHVRTLGQGIASQGNTVTGNTVTGLRPDPVLEAAVREVQAIAERVAKSGGTPLAVARDGRLLGVIHLKDIVKGGIRERFAALRKMGIKTVMITGDNAMTAAAIAAEAGVDDFLAQATPEMKLQLIRDEQARGKLVAMCGDGTNDAPALAQADVGVAMNTGTVAAREAGNMVDLDSDPTKLIEIVEIGKQLLMTRGALTTFSIANDVAKYFAIIPAMFLAFYPQLGALNVMGLASPESAILSAIIFNALIIVALIPLALRGVAYRAVGAARLLRRNLLIYGLGGLIVPFVGIKLIDLIVNAIGLV</sequence>
<evidence type="ECO:0000256" key="12">
    <source>
        <dbReference type="ARBA" id="ARBA00022967"/>
    </source>
</evidence>